<keyword evidence="7" id="KW-0539">Nucleus</keyword>
<feature type="region of interest" description="Disordered" evidence="8">
    <location>
        <begin position="279"/>
        <end position="337"/>
    </location>
</feature>
<keyword evidence="5" id="KW-0863">Zinc-finger</keyword>
<keyword evidence="4" id="KW-0677">Repeat</keyword>
<protein>
    <recommendedName>
        <fullName evidence="9">PWI domain-containing protein</fullName>
    </recommendedName>
</protein>
<evidence type="ECO:0000313" key="11">
    <source>
        <dbReference type="Proteomes" id="UP000188268"/>
    </source>
</evidence>
<dbReference type="InterPro" id="IPR002483">
    <property type="entry name" value="PWI_dom"/>
</dbReference>
<dbReference type="Gene3D" id="1.10.340.40">
    <property type="entry name" value="Nuclear abundant poly(A) RNA-bind protein 2, N-terminal domain"/>
    <property type="match status" value="1"/>
</dbReference>
<reference evidence="10 11" key="1">
    <citation type="submission" date="2013-09" db="EMBL/GenBank/DDBJ databases">
        <title>Corchorus capsularis genome sequencing.</title>
        <authorList>
            <person name="Alam M."/>
            <person name="Haque M.S."/>
            <person name="Islam M.S."/>
            <person name="Emdad E.M."/>
            <person name="Islam M.M."/>
            <person name="Ahmed B."/>
            <person name="Halim A."/>
            <person name="Hossen Q.M.M."/>
            <person name="Hossain M.Z."/>
            <person name="Ahmed R."/>
            <person name="Khan M.M."/>
            <person name="Islam R."/>
            <person name="Rashid M.M."/>
            <person name="Khan S.A."/>
            <person name="Rahman M.S."/>
            <person name="Alam M."/>
        </authorList>
    </citation>
    <scope>NUCLEOTIDE SEQUENCE [LARGE SCALE GENOMIC DNA]</scope>
    <source>
        <strain evidence="11">cv. CVL-1</strain>
        <tissue evidence="10">Whole seedling</tissue>
    </source>
</reference>
<feature type="domain" description="PWI" evidence="9">
    <location>
        <begin position="31"/>
        <end position="79"/>
    </location>
</feature>
<evidence type="ECO:0000256" key="1">
    <source>
        <dbReference type="ARBA" id="ARBA00004123"/>
    </source>
</evidence>
<dbReference type="GO" id="GO:0005737">
    <property type="term" value="C:cytoplasm"/>
    <property type="evidence" value="ECO:0007669"/>
    <property type="project" value="TreeGrafter"/>
</dbReference>
<keyword evidence="11" id="KW-1185">Reference proteome</keyword>
<dbReference type="PANTHER" id="PTHR14738:SF29">
    <property type="entry name" value="ZINC FINGER CCCH DOMAIN-CONTAINING PROTEIN 14"/>
    <property type="match status" value="1"/>
</dbReference>
<organism evidence="10 11">
    <name type="scientific">Corchorus capsularis</name>
    <name type="common">Jute</name>
    <dbReference type="NCBI Taxonomy" id="210143"/>
    <lineage>
        <taxon>Eukaryota</taxon>
        <taxon>Viridiplantae</taxon>
        <taxon>Streptophyta</taxon>
        <taxon>Embryophyta</taxon>
        <taxon>Tracheophyta</taxon>
        <taxon>Spermatophyta</taxon>
        <taxon>Magnoliopsida</taxon>
        <taxon>eudicotyledons</taxon>
        <taxon>Gunneridae</taxon>
        <taxon>Pentapetalae</taxon>
        <taxon>rosids</taxon>
        <taxon>malvids</taxon>
        <taxon>Malvales</taxon>
        <taxon>Malvaceae</taxon>
        <taxon>Grewioideae</taxon>
        <taxon>Apeibeae</taxon>
        <taxon>Corchorus</taxon>
    </lineage>
</organism>
<dbReference type="OMA" id="HEVCIGR"/>
<dbReference type="Gramene" id="OMO87105">
    <property type="protein sequence ID" value="OMO87105"/>
    <property type="gene ID" value="CCACVL1_09264"/>
</dbReference>
<proteinExistence type="inferred from homology"/>
<keyword evidence="6" id="KW-0862">Zinc</keyword>
<feature type="compositionally biased region" description="Low complexity" evidence="8">
    <location>
        <begin position="116"/>
        <end position="132"/>
    </location>
</feature>
<evidence type="ECO:0000256" key="8">
    <source>
        <dbReference type="SAM" id="MobiDB-lite"/>
    </source>
</evidence>
<evidence type="ECO:0000256" key="2">
    <source>
        <dbReference type="ARBA" id="ARBA00008423"/>
    </source>
</evidence>
<evidence type="ECO:0000256" key="3">
    <source>
        <dbReference type="ARBA" id="ARBA00022723"/>
    </source>
</evidence>
<evidence type="ECO:0000256" key="7">
    <source>
        <dbReference type="ARBA" id="ARBA00023242"/>
    </source>
</evidence>
<dbReference type="EMBL" id="AWWV01009308">
    <property type="protein sequence ID" value="OMO87105.1"/>
    <property type="molecule type" value="Genomic_DNA"/>
</dbReference>
<dbReference type="GO" id="GO:0008143">
    <property type="term" value="F:poly(A) binding"/>
    <property type="evidence" value="ECO:0007669"/>
    <property type="project" value="InterPro"/>
</dbReference>
<feature type="compositionally biased region" description="Basic and acidic residues" evidence="8">
    <location>
        <begin position="239"/>
        <end position="253"/>
    </location>
</feature>
<evidence type="ECO:0000256" key="4">
    <source>
        <dbReference type="ARBA" id="ARBA00022737"/>
    </source>
</evidence>
<comment type="caution">
    <text evidence="10">The sequence shown here is derived from an EMBL/GenBank/DDBJ whole genome shotgun (WGS) entry which is preliminary data.</text>
</comment>
<feature type="compositionally biased region" description="Low complexity" evidence="8">
    <location>
        <begin position="372"/>
        <end position="384"/>
    </location>
</feature>
<name>A0A1R3IX14_COCAP</name>
<dbReference type="GO" id="GO:0043488">
    <property type="term" value="P:regulation of mRNA stability"/>
    <property type="evidence" value="ECO:0007669"/>
    <property type="project" value="InterPro"/>
</dbReference>
<dbReference type="InterPro" id="IPR043094">
    <property type="entry name" value="Nab2/ZC3H14_N_sf"/>
</dbReference>
<dbReference type="GO" id="GO:0008270">
    <property type="term" value="F:zinc ion binding"/>
    <property type="evidence" value="ECO:0007669"/>
    <property type="project" value="UniProtKB-KW"/>
</dbReference>
<dbReference type="Proteomes" id="UP000188268">
    <property type="component" value="Unassembled WGS sequence"/>
</dbReference>
<dbReference type="PANTHER" id="PTHR14738">
    <property type="entry name" value="ZINC FINGER CCCH DOMAIN-CONTAINING PROTEIN 14"/>
    <property type="match status" value="1"/>
</dbReference>
<dbReference type="STRING" id="210143.A0A1R3IX14"/>
<dbReference type="OrthoDB" id="4726at2759"/>
<gene>
    <name evidence="10" type="ORF">CCACVL1_09264</name>
</gene>
<dbReference type="GO" id="GO:0005634">
    <property type="term" value="C:nucleus"/>
    <property type="evidence" value="ECO:0007669"/>
    <property type="project" value="UniProtKB-SubCell"/>
</dbReference>
<evidence type="ECO:0000256" key="5">
    <source>
        <dbReference type="ARBA" id="ARBA00022771"/>
    </source>
</evidence>
<feature type="non-terminal residue" evidence="10">
    <location>
        <position position="399"/>
    </location>
</feature>
<sequence length="399" mass="43661">MPPTDSILKVSISEKLLHLLSDFNYDPDSIDVLSDYVIVLVSNGKCQSEVKADLEPFLGDSASDFVSWLWDILSETSDDDSNANLSPSDLETNISGASSTEADASGKRRHSKKCGSGSPTSQSHSPSLSNSSTEKTNEKASADISSKSNKKFGAFENNQEYGSRTKSSADFLVADVQHGQYKKAQERSPLKYFQDSNVGGRRLFSKAAGAIFHQDKINGTKRGNVWDRLGKTSVKIKSNEGDNIKEQTAEQHSPRAGQITRMPTVQEGKVNQNLSWASNVKTCGSNDGQKRQSNNFNPILGSSSDSLHHEEENSRKYSRQPEQSTYMRTDDGASCKSEKLKSYNKRCTPEFDASVTSRPEKVSKKKMSLDASESTESTQTLLSQGALPSATGRIMPVQT</sequence>
<evidence type="ECO:0000313" key="10">
    <source>
        <dbReference type="EMBL" id="OMO87105.1"/>
    </source>
</evidence>
<comment type="similarity">
    <text evidence="2">Belongs to the ZC3H14 family.</text>
</comment>
<dbReference type="InterPro" id="IPR040366">
    <property type="entry name" value="Nab2/ZC3H14"/>
</dbReference>
<feature type="region of interest" description="Disordered" evidence="8">
    <location>
        <begin position="78"/>
        <end position="145"/>
    </location>
</feature>
<feature type="region of interest" description="Disordered" evidence="8">
    <location>
        <begin position="352"/>
        <end position="399"/>
    </location>
</feature>
<feature type="region of interest" description="Disordered" evidence="8">
    <location>
        <begin position="239"/>
        <end position="263"/>
    </location>
</feature>
<comment type="subcellular location">
    <subcellularLocation>
        <location evidence="1">Nucleus</location>
    </subcellularLocation>
</comment>
<evidence type="ECO:0000256" key="6">
    <source>
        <dbReference type="ARBA" id="ARBA00022833"/>
    </source>
</evidence>
<evidence type="ECO:0000259" key="9">
    <source>
        <dbReference type="Pfam" id="PF01480"/>
    </source>
</evidence>
<feature type="compositionally biased region" description="Polar residues" evidence="8">
    <location>
        <begin position="279"/>
        <end position="305"/>
    </location>
</feature>
<dbReference type="AlphaFoldDB" id="A0A1R3IX14"/>
<keyword evidence="3" id="KW-0479">Metal-binding</keyword>
<feature type="compositionally biased region" description="Basic and acidic residues" evidence="8">
    <location>
        <begin position="328"/>
        <end position="337"/>
    </location>
</feature>
<accession>A0A1R3IX14</accession>
<dbReference type="Pfam" id="PF01480">
    <property type="entry name" value="PWI"/>
    <property type="match status" value="1"/>
</dbReference>
<feature type="compositionally biased region" description="Polar residues" evidence="8">
    <location>
        <begin position="82"/>
        <end position="102"/>
    </location>
</feature>
<feature type="compositionally biased region" description="Basic and acidic residues" evidence="8">
    <location>
        <begin position="306"/>
        <end position="315"/>
    </location>
</feature>